<keyword evidence="3 9" id="KW-1003">Cell membrane</keyword>
<dbReference type="SUPFAM" id="SSF50331">
    <property type="entry name" value="MOP-like"/>
    <property type="match status" value="1"/>
</dbReference>
<dbReference type="EMBL" id="DUMN01000502">
    <property type="protein sequence ID" value="HHV69462.1"/>
    <property type="molecule type" value="Genomic_DNA"/>
</dbReference>
<dbReference type="InterPro" id="IPR027417">
    <property type="entry name" value="P-loop_NTPase"/>
</dbReference>
<comment type="function">
    <text evidence="9">Part of the ABC transporter complex PotABCD involved in spermidine/putrescine import. Responsible for energy coupling to the transport system.</text>
</comment>
<evidence type="ECO:0000256" key="3">
    <source>
        <dbReference type="ARBA" id="ARBA00022475"/>
    </source>
</evidence>
<keyword evidence="6 9" id="KW-1278">Translocase</keyword>
<evidence type="ECO:0000256" key="7">
    <source>
        <dbReference type="ARBA" id="ARBA00023136"/>
    </source>
</evidence>
<dbReference type="PROSITE" id="PS50893">
    <property type="entry name" value="ABC_TRANSPORTER_2"/>
    <property type="match status" value="1"/>
</dbReference>
<dbReference type="Pfam" id="PF08402">
    <property type="entry name" value="TOBE_2"/>
    <property type="match status" value="1"/>
</dbReference>
<evidence type="ECO:0000256" key="2">
    <source>
        <dbReference type="ARBA" id="ARBA00022448"/>
    </source>
</evidence>
<dbReference type="PROSITE" id="PS00211">
    <property type="entry name" value="ABC_TRANSPORTER_1"/>
    <property type="match status" value="1"/>
</dbReference>
<feature type="domain" description="ABC transporter" evidence="10">
    <location>
        <begin position="4"/>
        <end position="234"/>
    </location>
</feature>
<reference evidence="11 12" key="1">
    <citation type="journal article" date="2020" name="Biotechnol. Biofuels">
        <title>New insights from the biogas microbiome by comprehensive genome-resolved metagenomics of nearly 1600 species originating from multiple anaerobic digesters.</title>
        <authorList>
            <person name="Campanaro S."/>
            <person name="Treu L."/>
            <person name="Rodriguez-R L.M."/>
            <person name="Kovalovszki A."/>
            <person name="Ziels R.M."/>
            <person name="Maus I."/>
            <person name="Zhu X."/>
            <person name="Kougias P.G."/>
            <person name="Basile A."/>
            <person name="Luo G."/>
            <person name="Schluter A."/>
            <person name="Konstantinidis K.T."/>
            <person name="Angelidaki I."/>
        </authorList>
    </citation>
    <scope>NUCLEOTIDE SEQUENCE [LARGE SCALE GENOMIC DNA]</scope>
    <source>
        <strain evidence="11">AS04akNAM_66</strain>
    </source>
</reference>
<sequence>MLKLQLSGVTKNYGNLEVLSPTDLEVRQGEFVTLLGPSGSGKTTLLKMIAGITDVTKGRIVISGNDVTRVPARHRDLAMVFQNYALVPHMTVFENIAFPLKVRKMSAPDIRKKVNTALATVRLDAFANRKPSELSGGQQQRVAIARALVYDPSLVLMDEPLGALDKRLRDQLQEEISRLHRQLDITVVYVTHDQQEAMSMSDRIVLMNNGRIEQVAAPEDLYRNPETEFAAEFLGESNFLPGTADTDGTRGVIRLASGETVVVPRSSSVQPRSAVKVMVRPERLSLNAVDGPLDNGLNTATGSIVERTFLGGVVRHLIELSDGTVVRSVTSSEMPKDELAPGNKTRISWRPDDSIVFRTKTSH</sequence>
<dbReference type="NCBIfam" id="TIGR01187">
    <property type="entry name" value="potA"/>
    <property type="match status" value="1"/>
</dbReference>
<comment type="subunit">
    <text evidence="9">The complex is composed of two ATP-binding proteins (PotA), two transmembrane proteins (PotB and PotC) and a solute-binding protein (PotD).</text>
</comment>
<proteinExistence type="inferred from homology"/>
<dbReference type="EC" id="7.6.2.11" evidence="9"/>
<dbReference type="Pfam" id="PF00005">
    <property type="entry name" value="ABC_tran"/>
    <property type="match status" value="1"/>
</dbReference>
<dbReference type="AlphaFoldDB" id="A0A7V6PEG5"/>
<keyword evidence="7 9" id="KW-0472">Membrane</keyword>
<dbReference type="InterPro" id="IPR013611">
    <property type="entry name" value="Transp-assoc_OB_typ2"/>
</dbReference>
<dbReference type="Proteomes" id="UP000551563">
    <property type="component" value="Unassembled WGS sequence"/>
</dbReference>
<dbReference type="InterPro" id="IPR008995">
    <property type="entry name" value="Mo/tungstate-bd_C_term_dom"/>
</dbReference>
<evidence type="ECO:0000259" key="10">
    <source>
        <dbReference type="PROSITE" id="PS50893"/>
    </source>
</evidence>
<dbReference type="InterPro" id="IPR017871">
    <property type="entry name" value="ABC_transporter-like_CS"/>
</dbReference>
<comment type="subcellular location">
    <subcellularLocation>
        <location evidence="1">Cell inner membrane</location>
        <topology evidence="1">Peripheral membrane protein</topology>
    </subcellularLocation>
</comment>
<protein>
    <recommendedName>
        <fullName evidence="9">Spermidine/putrescine import ATP-binding protein PotA</fullName>
        <ecNumber evidence="9">7.6.2.11</ecNumber>
    </recommendedName>
</protein>
<keyword evidence="5 9" id="KW-0067">ATP-binding</keyword>
<evidence type="ECO:0000256" key="6">
    <source>
        <dbReference type="ARBA" id="ARBA00022967"/>
    </source>
</evidence>
<dbReference type="GO" id="GO:0043190">
    <property type="term" value="C:ATP-binding cassette (ABC) transporter complex"/>
    <property type="evidence" value="ECO:0007669"/>
    <property type="project" value="InterPro"/>
</dbReference>
<evidence type="ECO:0000256" key="5">
    <source>
        <dbReference type="ARBA" id="ARBA00022840"/>
    </source>
</evidence>
<keyword evidence="2 9" id="KW-0813">Transport</keyword>
<dbReference type="PANTHER" id="PTHR42781:SF4">
    <property type="entry name" value="SPERMIDINE_PUTRESCINE IMPORT ATP-BINDING PROTEIN POTA"/>
    <property type="match status" value="1"/>
</dbReference>
<evidence type="ECO:0000256" key="1">
    <source>
        <dbReference type="ARBA" id="ARBA00004417"/>
    </source>
</evidence>
<organism evidence="11 12">
    <name type="scientific">Brucella intermedia</name>
    <dbReference type="NCBI Taxonomy" id="94625"/>
    <lineage>
        <taxon>Bacteria</taxon>
        <taxon>Pseudomonadati</taxon>
        <taxon>Pseudomonadota</taxon>
        <taxon>Alphaproteobacteria</taxon>
        <taxon>Hyphomicrobiales</taxon>
        <taxon>Brucellaceae</taxon>
        <taxon>Brucella/Ochrobactrum group</taxon>
        <taxon>Brucella</taxon>
    </lineage>
</organism>
<evidence type="ECO:0000256" key="8">
    <source>
        <dbReference type="ARBA" id="ARBA00055162"/>
    </source>
</evidence>
<gene>
    <name evidence="9" type="primary">potA</name>
    <name evidence="11" type="ORF">GXX48_17735</name>
</gene>
<dbReference type="GO" id="GO:0005524">
    <property type="term" value="F:ATP binding"/>
    <property type="evidence" value="ECO:0007669"/>
    <property type="project" value="UniProtKB-KW"/>
</dbReference>
<dbReference type="GO" id="GO:0015417">
    <property type="term" value="F:ABC-type polyamine transporter activity"/>
    <property type="evidence" value="ECO:0007669"/>
    <property type="project" value="UniProtKB-EC"/>
</dbReference>
<dbReference type="InterPro" id="IPR050093">
    <property type="entry name" value="ABC_SmlMolc_Importer"/>
</dbReference>
<dbReference type="SUPFAM" id="SSF52540">
    <property type="entry name" value="P-loop containing nucleoside triphosphate hydrolases"/>
    <property type="match status" value="1"/>
</dbReference>
<name>A0A7V6PEG5_9HYPH</name>
<evidence type="ECO:0000313" key="12">
    <source>
        <dbReference type="Proteomes" id="UP000551563"/>
    </source>
</evidence>
<evidence type="ECO:0000256" key="4">
    <source>
        <dbReference type="ARBA" id="ARBA00022741"/>
    </source>
</evidence>
<comment type="similarity">
    <text evidence="9">Belongs to the ABC transporter superfamily. Spermidine/putrescine importer (TC 3.A.1.11.1) family.</text>
</comment>
<dbReference type="SMART" id="SM00382">
    <property type="entry name" value="AAA"/>
    <property type="match status" value="1"/>
</dbReference>
<dbReference type="FunFam" id="3.40.50.300:FF:000042">
    <property type="entry name" value="Maltose/maltodextrin ABC transporter, ATP-binding protein"/>
    <property type="match status" value="1"/>
</dbReference>
<comment type="function">
    <text evidence="8">Probably part of an ABC transporter complex. Probably Responsible for energy coupling to the transport system.</text>
</comment>
<dbReference type="GO" id="GO:0016887">
    <property type="term" value="F:ATP hydrolysis activity"/>
    <property type="evidence" value="ECO:0007669"/>
    <property type="project" value="InterPro"/>
</dbReference>
<comment type="caution">
    <text evidence="11">The sequence shown here is derived from an EMBL/GenBank/DDBJ whole genome shotgun (WGS) entry which is preliminary data.</text>
</comment>
<dbReference type="Gene3D" id="3.40.50.300">
    <property type="entry name" value="P-loop containing nucleotide triphosphate hydrolases"/>
    <property type="match status" value="1"/>
</dbReference>
<dbReference type="PANTHER" id="PTHR42781">
    <property type="entry name" value="SPERMIDINE/PUTRESCINE IMPORT ATP-BINDING PROTEIN POTA"/>
    <property type="match status" value="1"/>
</dbReference>
<keyword evidence="4 9" id="KW-0547">Nucleotide-binding</keyword>
<dbReference type="Gene3D" id="2.40.50.100">
    <property type="match status" value="1"/>
</dbReference>
<evidence type="ECO:0000256" key="9">
    <source>
        <dbReference type="RuleBase" id="RU364083"/>
    </source>
</evidence>
<dbReference type="InterPro" id="IPR003439">
    <property type="entry name" value="ABC_transporter-like_ATP-bd"/>
</dbReference>
<comment type="catalytic activity">
    <reaction evidence="9">
        <text>ATP + H2O + polyamine-[polyamine-binding protein]Side 1 = ADP + phosphate + polyamineSide 2 + [polyamine-binding protein]Side 1.</text>
        <dbReference type="EC" id="7.6.2.11"/>
    </reaction>
</comment>
<evidence type="ECO:0000313" key="11">
    <source>
        <dbReference type="EMBL" id="HHV69462.1"/>
    </source>
</evidence>
<accession>A0A7V6PEG5</accession>
<dbReference type="InterPro" id="IPR003593">
    <property type="entry name" value="AAA+_ATPase"/>
</dbReference>
<dbReference type="InterPro" id="IPR005893">
    <property type="entry name" value="PotA-like"/>
</dbReference>